<feature type="compositionally biased region" description="Polar residues" evidence="1">
    <location>
        <begin position="70"/>
        <end position="93"/>
    </location>
</feature>
<keyword evidence="3" id="KW-1185">Reference proteome</keyword>
<reference evidence="2" key="1">
    <citation type="submission" date="2021-09" db="EMBL/GenBank/DDBJ databases">
        <authorList>
            <person name="Martin H S."/>
        </authorList>
    </citation>
    <scope>NUCLEOTIDE SEQUENCE</scope>
</reference>
<feature type="compositionally biased region" description="Low complexity" evidence="1">
    <location>
        <begin position="94"/>
        <end position="106"/>
    </location>
</feature>
<evidence type="ECO:0000256" key="1">
    <source>
        <dbReference type="SAM" id="MobiDB-lite"/>
    </source>
</evidence>
<organism evidence="2 3">
    <name type="scientific">Danaus chrysippus</name>
    <name type="common">African queen</name>
    <dbReference type="NCBI Taxonomy" id="151541"/>
    <lineage>
        <taxon>Eukaryota</taxon>
        <taxon>Metazoa</taxon>
        <taxon>Ecdysozoa</taxon>
        <taxon>Arthropoda</taxon>
        <taxon>Hexapoda</taxon>
        <taxon>Insecta</taxon>
        <taxon>Pterygota</taxon>
        <taxon>Neoptera</taxon>
        <taxon>Endopterygota</taxon>
        <taxon>Lepidoptera</taxon>
        <taxon>Glossata</taxon>
        <taxon>Ditrysia</taxon>
        <taxon>Papilionoidea</taxon>
        <taxon>Nymphalidae</taxon>
        <taxon>Danainae</taxon>
        <taxon>Danaini</taxon>
        <taxon>Danaina</taxon>
        <taxon>Danaus</taxon>
        <taxon>Anosia</taxon>
    </lineage>
</organism>
<proteinExistence type="predicted"/>
<feature type="region of interest" description="Disordered" evidence="1">
    <location>
        <begin position="68"/>
        <end position="172"/>
    </location>
</feature>
<sequence>MEIKVVQFLVSLLVVTYHDLKTPRSVNAKESDETALHEALLLVELLKSGNYNPPQMWRRMDYENVFGPQPNATTSSSQATEKTTVSNAETSTDSTTQLPSSITTTTKGQDSQSTLKPPTTAKQNTVSSPKPLKTPSSATALTTHKTILVTSKTNNKSKNTKAPTVYQKKDTKGTEPKKLNLNLEEITSPVPITDPEQAQVVSELEQELESEIVYSSSTLSPSSRWHMTWRPTTRIHLAGSTRYPIPLPVNHAYCYTNPESPLCRTFIK</sequence>
<protein>
    <submittedName>
        <fullName evidence="2">(African queen) hypothetical protein</fullName>
    </submittedName>
</protein>
<gene>
    <name evidence="2" type="ORF">DCHRY22_LOCUS574</name>
</gene>
<accession>A0A8J2Q9Y9</accession>
<name>A0A8J2Q9Y9_9NEOP</name>
<evidence type="ECO:0000313" key="2">
    <source>
        <dbReference type="EMBL" id="CAG9558465.1"/>
    </source>
</evidence>
<dbReference type="EMBL" id="CAKASE010000043">
    <property type="protein sequence ID" value="CAG9558465.1"/>
    <property type="molecule type" value="Genomic_DNA"/>
</dbReference>
<comment type="caution">
    <text evidence="2">The sequence shown here is derived from an EMBL/GenBank/DDBJ whole genome shotgun (WGS) entry which is preliminary data.</text>
</comment>
<dbReference type="Proteomes" id="UP000789524">
    <property type="component" value="Unassembled WGS sequence"/>
</dbReference>
<evidence type="ECO:0000313" key="3">
    <source>
        <dbReference type="Proteomes" id="UP000789524"/>
    </source>
</evidence>
<dbReference type="OrthoDB" id="6932221at2759"/>
<feature type="compositionally biased region" description="Polar residues" evidence="1">
    <location>
        <begin position="107"/>
        <end position="149"/>
    </location>
</feature>
<dbReference type="AlphaFoldDB" id="A0A8J2Q9Y9"/>
<feature type="compositionally biased region" description="Low complexity" evidence="1">
    <location>
        <begin position="150"/>
        <end position="161"/>
    </location>
</feature>